<dbReference type="InterPro" id="IPR013792">
    <property type="entry name" value="RNA3'P_cycl/enolpyr_Trfase_a/b"/>
</dbReference>
<sequence length="430" mass="45707">MNVSVQPSAISGRIHANASKSAMQRACAAALVKPGKSIISNPGISNDDKAALDIIEKLGAKITQLADGSISVEGAGNKIIPNGIDNTIHCGESGLSIRMFTPIASLSEQQVNITGEGSLLVRPMDFFDGILPQLKVTVQSNEGKLPLSVSGPLIPQNITIDGSLSSQFLTGLLMAYSAADASDVTITVIDLKSKPYIDLTLQLLKEFGLKEPVNNNYESFYFPATATDATQTVEYSVEGDWSGAAFILVAGAVAGSVQLDGIYANSRQADKKIIDAIVDAGAKVKVSPSSVTVEKDRLLAFNFDATDCPDLFPPLVALAANCKGTTRILGLKRLKYKESDRGITLQEEFAKFGISIELNDDVMLVHGTGKISVKNHTMNSHHDHRIAMAAAVGALTADFEISIRNADAINKSYPEFYKHIAALGAKVEEA</sequence>
<evidence type="ECO:0000256" key="2">
    <source>
        <dbReference type="ARBA" id="ARBA00009948"/>
    </source>
</evidence>
<feature type="binding site" evidence="7">
    <location>
        <position position="165"/>
    </location>
    <ligand>
        <name>3-phosphoshikimate</name>
        <dbReference type="ChEBI" id="CHEBI:145989"/>
    </ligand>
</feature>
<proteinExistence type="inferred from homology"/>
<evidence type="ECO:0000313" key="9">
    <source>
        <dbReference type="EMBL" id="MDA3615888.1"/>
    </source>
</evidence>
<dbReference type="InterPro" id="IPR001986">
    <property type="entry name" value="Enolpyruvate_Tfrase_dom"/>
</dbReference>
<comment type="subcellular location">
    <subcellularLocation>
        <location evidence="7">Cytoplasm</location>
    </subcellularLocation>
</comment>
<dbReference type="PANTHER" id="PTHR21090:SF5">
    <property type="entry name" value="PENTAFUNCTIONAL AROM POLYPEPTIDE"/>
    <property type="match status" value="1"/>
</dbReference>
<comment type="catalytic activity">
    <reaction evidence="6">
        <text>3-phosphoshikimate + phosphoenolpyruvate = 5-O-(1-carboxyvinyl)-3-phosphoshikimate + phosphate</text>
        <dbReference type="Rhea" id="RHEA:21256"/>
        <dbReference type="ChEBI" id="CHEBI:43474"/>
        <dbReference type="ChEBI" id="CHEBI:57701"/>
        <dbReference type="ChEBI" id="CHEBI:58702"/>
        <dbReference type="ChEBI" id="CHEBI:145989"/>
        <dbReference type="EC" id="2.5.1.19"/>
    </reaction>
    <physiologicalReaction direction="left-to-right" evidence="6">
        <dbReference type="Rhea" id="RHEA:21257"/>
    </physiologicalReaction>
</comment>
<comment type="similarity">
    <text evidence="2 7">Belongs to the EPSP synthase family.</text>
</comment>
<evidence type="ECO:0000256" key="6">
    <source>
        <dbReference type="ARBA" id="ARBA00044633"/>
    </source>
</evidence>
<evidence type="ECO:0000256" key="1">
    <source>
        <dbReference type="ARBA" id="ARBA00004811"/>
    </source>
</evidence>
<feature type="binding site" evidence="7">
    <location>
        <position position="310"/>
    </location>
    <ligand>
        <name>3-phosphoshikimate</name>
        <dbReference type="ChEBI" id="CHEBI:145989"/>
    </ligand>
</feature>
<dbReference type="PANTHER" id="PTHR21090">
    <property type="entry name" value="AROM/DEHYDROQUINATE SYNTHASE"/>
    <property type="match status" value="1"/>
</dbReference>
<feature type="binding site" evidence="7">
    <location>
        <position position="167"/>
    </location>
    <ligand>
        <name>3-phosphoshikimate</name>
        <dbReference type="ChEBI" id="CHEBI:145989"/>
    </ligand>
</feature>
<feature type="binding site" evidence="7">
    <location>
        <position position="337"/>
    </location>
    <ligand>
        <name>3-phosphoshikimate</name>
        <dbReference type="ChEBI" id="CHEBI:145989"/>
    </ligand>
</feature>
<feature type="binding site" evidence="7">
    <location>
        <position position="94"/>
    </location>
    <ligand>
        <name>phosphoenolpyruvate</name>
        <dbReference type="ChEBI" id="CHEBI:58702"/>
    </ligand>
</feature>
<feature type="binding site" evidence="7">
    <location>
        <position position="25"/>
    </location>
    <ligand>
        <name>3-phosphoshikimate</name>
        <dbReference type="ChEBI" id="CHEBI:145989"/>
    </ligand>
</feature>
<dbReference type="SUPFAM" id="SSF55205">
    <property type="entry name" value="EPT/RTPC-like"/>
    <property type="match status" value="1"/>
</dbReference>
<dbReference type="Proteomes" id="UP001210231">
    <property type="component" value="Unassembled WGS sequence"/>
</dbReference>
<dbReference type="InterPro" id="IPR006264">
    <property type="entry name" value="EPSP_synthase"/>
</dbReference>
<comment type="caution">
    <text evidence="7">Lacks conserved residue(s) required for the propagation of feature annotation.</text>
</comment>
<feature type="binding site" evidence="7">
    <location>
        <position position="411"/>
    </location>
    <ligand>
        <name>phosphoenolpyruvate</name>
        <dbReference type="ChEBI" id="CHEBI:58702"/>
    </ligand>
</feature>
<feature type="binding site" evidence="7">
    <location>
        <position position="385"/>
    </location>
    <ligand>
        <name>phosphoenolpyruvate</name>
        <dbReference type="ChEBI" id="CHEBI:58702"/>
    </ligand>
</feature>
<keyword evidence="10" id="KW-1185">Reference proteome</keyword>
<evidence type="ECO:0000256" key="7">
    <source>
        <dbReference type="HAMAP-Rule" id="MF_00210"/>
    </source>
</evidence>
<feature type="domain" description="Enolpyruvate transferase" evidence="8">
    <location>
        <begin position="7"/>
        <end position="418"/>
    </location>
</feature>
<keyword evidence="7" id="KW-0963">Cytoplasm</keyword>
<feature type="binding site" evidence="7">
    <location>
        <position position="21"/>
    </location>
    <ligand>
        <name>3-phosphoshikimate</name>
        <dbReference type="ChEBI" id="CHEBI:145989"/>
    </ligand>
</feature>
<accession>A0ABT4UM21</accession>
<feature type="binding site" evidence="7">
    <location>
        <position position="341"/>
    </location>
    <ligand>
        <name>phosphoenolpyruvate</name>
        <dbReference type="ChEBI" id="CHEBI:58702"/>
    </ligand>
</feature>
<feature type="active site" description="Proton acceptor" evidence="7">
    <location>
        <position position="310"/>
    </location>
</feature>
<feature type="binding site" evidence="7">
    <location>
        <position position="166"/>
    </location>
    <ligand>
        <name>3-phosphoshikimate</name>
        <dbReference type="ChEBI" id="CHEBI:145989"/>
    </ligand>
</feature>
<evidence type="ECO:0000256" key="5">
    <source>
        <dbReference type="ARBA" id="ARBA00023141"/>
    </source>
</evidence>
<organism evidence="9 10">
    <name type="scientific">Polluticaenibacter yanchengensis</name>
    <dbReference type="NCBI Taxonomy" id="3014562"/>
    <lineage>
        <taxon>Bacteria</taxon>
        <taxon>Pseudomonadati</taxon>
        <taxon>Bacteroidota</taxon>
        <taxon>Chitinophagia</taxon>
        <taxon>Chitinophagales</taxon>
        <taxon>Chitinophagaceae</taxon>
        <taxon>Polluticaenibacter</taxon>
    </lineage>
</organism>
<keyword evidence="5 7" id="KW-0057">Aromatic amino acid biosynthesis</keyword>
<gene>
    <name evidence="7 9" type="primary">aroA</name>
    <name evidence="9" type="ORF">O3P16_13795</name>
</gene>
<evidence type="ECO:0000256" key="3">
    <source>
        <dbReference type="ARBA" id="ARBA00022605"/>
    </source>
</evidence>
<feature type="binding site" evidence="7">
    <location>
        <position position="193"/>
    </location>
    <ligand>
        <name>3-phosphoshikimate</name>
        <dbReference type="ChEBI" id="CHEBI:145989"/>
    </ligand>
</feature>
<dbReference type="CDD" id="cd01556">
    <property type="entry name" value="EPSP_synthase"/>
    <property type="match status" value="1"/>
</dbReference>
<feature type="binding site" evidence="7">
    <location>
        <position position="122"/>
    </location>
    <ligand>
        <name>phosphoenolpyruvate</name>
        <dbReference type="ChEBI" id="CHEBI:58702"/>
    </ligand>
</feature>
<reference evidence="9 10" key="1">
    <citation type="submission" date="2022-12" db="EMBL/GenBank/DDBJ databases">
        <title>Chitinophagaceae gen. sp. nov., a new member of the family Chitinophagaceae, isolated from soil in a chemical factory.</title>
        <authorList>
            <person name="Ke Z."/>
        </authorList>
    </citation>
    <scope>NUCLEOTIDE SEQUENCE [LARGE SCALE GENOMIC DNA]</scope>
    <source>
        <strain evidence="9 10">LY-5</strain>
    </source>
</reference>
<dbReference type="Gene3D" id="3.65.10.10">
    <property type="entry name" value="Enolpyruvate transferase domain"/>
    <property type="match status" value="2"/>
</dbReference>
<keyword evidence="4 7" id="KW-0808">Transferase</keyword>
<keyword evidence="3 7" id="KW-0028">Amino-acid biosynthesis</keyword>
<dbReference type="InterPro" id="IPR036968">
    <property type="entry name" value="Enolpyruvate_Tfrase_sf"/>
</dbReference>
<dbReference type="EMBL" id="JAQGEF010000018">
    <property type="protein sequence ID" value="MDA3615888.1"/>
    <property type="molecule type" value="Genomic_DNA"/>
</dbReference>
<dbReference type="RefSeq" id="WP_407032216.1">
    <property type="nucleotide sequence ID" value="NZ_JAQGEF010000018.1"/>
</dbReference>
<feature type="binding site" evidence="7">
    <location>
        <position position="20"/>
    </location>
    <ligand>
        <name>3-phosphoshikimate</name>
        <dbReference type="ChEBI" id="CHEBI:145989"/>
    </ligand>
</feature>
<name>A0ABT4UM21_9BACT</name>
<comment type="caution">
    <text evidence="9">The sequence shown here is derived from an EMBL/GenBank/DDBJ whole genome shotgun (WGS) entry which is preliminary data.</text>
</comment>
<comment type="subunit">
    <text evidence="7">Monomer.</text>
</comment>
<dbReference type="GO" id="GO:0003866">
    <property type="term" value="F:3-phosphoshikimate 1-carboxyvinyltransferase activity"/>
    <property type="evidence" value="ECO:0007669"/>
    <property type="project" value="UniProtKB-EC"/>
</dbReference>
<feature type="binding site" evidence="7">
    <location>
        <position position="167"/>
    </location>
    <ligand>
        <name>phosphoenolpyruvate</name>
        <dbReference type="ChEBI" id="CHEBI:58702"/>
    </ligand>
</feature>
<comment type="function">
    <text evidence="7">Catalyzes the transfer of the enolpyruvyl moiety of phosphoenolpyruvate (PEP) to the 5-hydroxyl of shikimate-3-phosphate (S3P) to produce enolpyruvyl shikimate-3-phosphate and inorganic phosphate.</text>
</comment>
<dbReference type="PIRSF" id="PIRSF000505">
    <property type="entry name" value="EPSPS"/>
    <property type="match status" value="1"/>
</dbReference>
<evidence type="ECO:0000313" key="10">
    <source>
        <dbReference type="Proteomes" id="UP001210231"/>
    </source>
</evidence>
<dbReference type="Pfam" id="PF00275">
    <property type="entry name" value="EPSP_synthase"/>
    <property type="match status" value="1"/>
</dbReference>
<dbReference type="EC" id="2.5.1.19" evidence="7"/>
<evidence type="ECO:0000256" key="4">
    <source>
        <dbReference type="ARBA" id="ARBA00022679"/>
    </source>
</evidence>
<protein>
    <recommendedName>
        <fullName evidence="7">3-phosphoshikimate 1-carboxyvinyltransferase</fullName>
        <ecNumber evidence="7">2.5.1.19</ecNumber>
    </recommendedName>
    <alternativeName>
        <fullName evidence="7">5-enolpyruvylshikimate-3-phosphate synthase</fullName>
        <shortName evidence="7">EPSP synthase</shortName>
        <shortName evidence="7">EPSPS</shortName>
    </alternativeName>
</protein>
<dbReference type="NCBIfam" id="TIGR01356">
    <property type="entry name" value="aroA"/>
    <property type="match status" value="1"/>
</dbReference>
<feature type="binding site" evidence="7">
    <location>
        <position position="20"/>
    </location>
    <ligand>
        <name>phosphoenolpyruvate</name>
        <dbReference type="ChEBI" id="CHEBI:58702"/>
    </ligand>
</feature>
<dbReference type="HAMAP" id="MF_00210">
    <property type="entry name" value="EPSP_synth"/>
    <property type="match status" value="1"/>
</dbReference>
<evidence type="ECO:0000259" key="8">
    <source>
        <dbReference type="Pfam" id="PF00275"/>
    </source>
</evidence>
<comment type="pathway">
    <text evidence="1 7">Metabolic intermediate biosynthesis; chorismate biosynthesis; chorismate from D-erythrose 4-phosphate and phosphoenolpyruvate: step 6/7.</text>
</comment>